<name>A0ABQ9NRS2_9PEZI</name>
<feature type="compositionally biased region" description="Basic and acidic residues" evidence="2">
    <location>
        <begin position="383"/>
        <end position="393"/>
    </location>
</feature>
<feature type="compositionally biased region" description="Polar residues" evidence="2">
    <location>
        <begin position="518"/>
        <end position="531"/>
    </location>
</feature>
<feature type="region of interest" description="Disordered" evidence="2">
    <location>
        <begin position="800"/>
        <end position="845"/>
    </location>
</feature>
<accession>A0ABQ9NRS2</accession>
<sequence>MSDLHAHDHSSSPLSVAMEDHNALSLSVSPSEIIFSCSICQATPSDIYKNVHNSRGIRDGRSPEAQIATRLWLTECAHLTCGEHLEGGGAPFHPEGEQPRAPCPLCVVEKNDGRPKSLYGIRGTQEGSYDEAIPGSWFESPPVRLDRNGAGMEALRVSNTQCSATWLKRLTDMQFQYLQLIRFSTKILQKSRQATQTQAEAERTIEDLLSSHQTLEDRVKELKSRVKALERSEAKLRHWEEREPAIRHYLGVVSAIAKENDSLKAQLVALGYEVPKTNYSLKLADDRHLLNASRAGEKQQPAPPERSQVHEVSQTPGVRQNDRSSNNQDRSSESHETTSSGRKRKLQEFTEQNYLEAKRPKSSRDLMPPPSLPITRKSNAPPHSREQNRESTGGHRPSLGSNRSHSNGSRNGKPDLQIYENGSWQSANRRSQLEEGVSQIRLSSGMEEPTSAYMSGALPTAPSRRPTPREVASRGVESSRGVQPPFKPLTQTRASTDHRTQRDDMPFLKPLNRGPGTTDMQSHAHSPGYSQQQALKENLQQTLPDVAMDNRYAYDGAPHMPLEQYPSSSMKRETYDRTAMNKYPHQQGPTEPAYSAHFPSSSRTIQMSDIPVTPAPQRRLYSAGVSRQDSVASPFFRNTTSNFHSNNSRQPSQVLNASHPGTVQQIAHSYRMAPVAPLDWREPRSINGLSFITSPHNMNNEPIYRREAPAYNDHHTLQPFLMSPMPRNEAGLFRRPDVPPANAYTQNQPYAFAAPLPTMSNSYVRQVAPLPSGLPPAVSYHRGSSTARGFARDDVLSIKGARSGPAGLPHRGSDTHRGDFVTRDPGYSGSRGLFSSTGGRRSIRR</sequence>
<feature type="region of interest" description="Disordered" evidence="2">
    <location>
        <begin position="444"/>
        <end position="531"/>
    </location>
</feature>
<feature type="compositionally biased region" description="Basic and acidic residues" evidence="2">
    <location>
        <begin position="495"/>
        <end position="506"/>
    </location>
</feature>
<evidence type="ECO:0000256" key="2">
    <source>
        <dbReference type="SAM" id="MobiDB-lite"/>
    </source>
</evidence>
<dbReference type="EMBL" id="JAPDRL010000032">
    <property type="protein sequence ID" value="KAJ9665117.1"/>
    <property type="molecule type" value="Genomic_DNA"/>
</dbReference>
<evidence type="ECO:0000313" key="3">
    <source>
        <dbReference type="EMBL" id="KAJ9665117.1"/>
    </source>
</evidence>
<reference evidence="3" key="1">
    <citation type="submission" date="2022-10" db="EMBL/GenBank/DDBJ databases">
        <title>Culturing micro-colonial fungi from biological soil crusts in the Mojave desert and describing Neophaeococcomyces mojavensis, and introducing the new genera and species Taxawa tesnikishii.</title>
        <authorList>
            <person name="Kurbessoian T."/>
            <person name="Stajich J.E."/>
        </authorList>
    </citation>
    <scope>NUCLEOTIDE SEQUENCE</scope>
    <source>
        <strain evidence="3">TK_1</strain>
    </source>
</reference>
<feature type="compositionally biased region" description="Basic and acidic residues" evidence="2">
    <location>
        <begin position="811"/>
        <end position="822"/>
    </location>
</feature>
<evidence type="ECO:0008006" key="5">
    <source>
        <dbReference type="Google" id="ProtNLM"/>
    </source>
</evidence>
<feature type="region of interest" description="Disordered" evidence="2">
    <location>
        <begin position="294"/>
        <end position="418"/>
    </location>
</feature>
<organism evidence="3 4">
    <name type="scientific">Coniosporium apollinis</name>
    <dbReference type="NCBI Taxonomy" id="61459"/>
    <lineage>
        <taxon>Eukaryota</taxon>
        <taxon>Fungi</taxon>
        <taxon>Dikarya</taxon>
        <taxon>Ascomycota</taxon>
        <taxon>Pezizomycotina</taxon>
        <taxon>Dothideomycetes</taxon>
        <taxon>Dothideomycetes incertae sedis</taxon>
        <taxon>Coniosporium</taxon>
    </lineage>
</organism>
<proteinExistence type="predicted"/>
<feature type="compositionally biased region" description="Low complexity" evidence="2">
    <location>
        <begin position="398"/>
        <end position="411"/>
    </location>
</feature>
<protein>
    <recommendedName>
        <fullName evidence="5">RING-type domain-containing protein</fullName>
    </recommendedName>
</protein>
<feature type="coiled-coil region" evidence="1">
    <location>
        <begin position="198"/>
        <end position="232"/>
    </location>
</feature>
<evidence type="ECO:0000256" key="1">
    <source>
        <dbReference type="SAM" id="Coils"/>
    </source>
</evidence>
<evidence type="ECO:0000313" key="4">
    <source>
        <dbReference type="Proteomes" id="UP001172684"/>
    </source>
</evidence>
<keyword evidence="4" id="KW-1185">Reference proteome</keyword>
<keyword evidence="1" id="KW-0175">Coiled coil</keyword>
<dbReference type="Proteomes" id="UP001172684">
    <property type="component" value="Unassembled WGS sequence"/>
</dbReference>
<comment type="caution">
    <text evidence="3">The sequence shown here is derived from an EMBL/GenBank/DDBJ whole genome shotgun (WGS) entry which is preliminary data.</text>
</comment>
<gene>
    <name evidence="3" type="ORF">H2201_004777</name>
</gene>